<protein>
    <recommendedName>
        <fullName evidence="1">SWIM-type domain-containing protein</fullName>
    </recommendedName>
</protein>
<gene>
    <name evidence="2" type="ORF">Catovirus_2_305</name>
</gene>
<sequence>MDSYEYNLRKMRGQKQKLFLIETVETGKKLEKEYVIMGSTGNVYKVVICNNPHCNCPDYTQRMNRCKHIYFVLIRIMNAPNVDQETYSNRELTQMFKNIPEITNFLKVTENVKKTYEMKKNKKISEKDFDDLCPICLDDLLNDEEILTCKFSCGKHVHSNCYEMCNKGKDTRLCIYCKHTIDQQGYINLNS</sequence>
<feature type="domain" description="SWIM-type" evidence="1">
    <location>
        <begin position="44"/>
        <end position="77"/>
    </location>
</feature>
<dbReference type="Gene3D" id="3.30.40.10">
    <property type="entry name" value="Zinc/RING finger domain, C3HC4 (zinc finger)"/>
    <property type="match status" value="1"/>
</dbReference>
<dbReference type="GO" id="GO:0061630">
    <property type="term" value="F:ubiquitin protein ligase activity"/>
    <property type="evidence" value="ECO:0007669"/>
    <property type="project" value="InterPro"/>
</dbReference>
<organism evidence="2">
    <name type="scientific">Catovirus CTV1</name>
    <dbReference type="NCBI Taxonomy" id="1977631"/>
    <lineage>
        <taxon>Viruses</taxon>
        <taxon>Varidnaviria</taxon>
        <taxon>Bamfordvirae</taxon>
        <taxon>Nucleocytoviricota</taxon>
        <taxon>Megaviricetes</taxon>
        <taxon>Imitervirales</taxon>
        <taxon>Mimiviridae</taxon>
        <taxon>Klosneuvirinae</taxon>
        <taxon>Catovirus</taxon>
    </lineage>
</organism>
<proteinExistence type="predicted"/>
<dbReference type="GO" id="GO:0008270">
    <property type="term" value="F:zinc ion binding"/>
    <property type="evidence" value="ECO:0007669"/>
    <property type="project" value="InterPro"/>
</dbReference>
<name>A0A1V0SCC5_9VIRU</name>
<dbReference type="EMBL" id="KY684084">
    <property type="protein sequence ID" value="ARF09356.1"/>
    <property type="molecule type" value="Genomic_DNA"/>
</dbReference>
<dbReference type="InterPro" id="IPR013083">
    <property type="entry name" value="Znf_RING/FYVE/PHD"/>
</dbReference>
<dbReference type="PANTHER" id="PTHR21540:SF0">
    <property type="entry name" value="PHD FAMILY PROTEIN"/>
    <property type="match status" value="1"/>
</dbReference>
<dbReference type="InterPro" id="IPR007527">
    <property type="entry name" value="Znf_SWIM"/>
</dbReference>
<dbReference type="PANTHER" id="PTHR21540">
    <property type="entry name" value="RING FINGER AND SWIM DOMAIN-CONTAINING PROTEIN 2"/>
    <property type="match status" value="1"/>
</dbReference>
<reference evidence="2" key="1">
    <citation type="journal article" date="2017" name="Science">
        <title>Giant viruses with an expanded complement of translation system components.</title>
        <authorList>
            <person name="Schulz F."/>
            <person name="Yutin N."/>
            <person name="Ivanova N.N."/>
            <person name="Ortega D.R."/>
            <person name="Lee T.K."/>
            <person name="Vierheilig J."/>
            <person name="Daims H."/>
            <person name="Horn M."/>
            <person name="Wagner M."/>
            <person name="Jensen G.J."/>
            <person name="Kyrpides N.C."/>
            <person name="Koonin E.V."/>
            <person name="Woyke T."/>
        </authorList>
    </citation>
    <scope>NUCLEOTIDE SEQUENCE</scope>
    <source>
        <strain evidence="2">CTV1</strain>
    </source>
</reference>
<dbReference type="PROSITE" id="PS50966">
    <property type="entry name" value="ZF_SWIM"/>
    <property type="match status" value="1"/>
</dbReference>
<dbReference type="InterPro" id="IPR039903">
    <property type="entry name" value="Zswim2"/>
</dbReference>
<evidence type="ECO:0000259" key="1">
    <source>
        <dbReference type="PROSITE" id="PS50966"/>
    </source>
</evidence>
<evidence type="ECO:0000313" key="2">
    <source>
        <dbReference type="EMBL" id="ARF09356.1"/>
    </source>
</evidence>
<dbReference type="SUPFAM" id="SSF57850">
    <property type="entry name" value="RING/U-box"/>
    <property type="match status" value="1"/>
</dbReference>
<accession>A0A1V0SCC5</accession>
<dbReference type="Pfam" id="PF04434">
    <property type="entry name" value="SWIM"/>
    <property type="match status" value="1"/>
</dbReference>